<dbReference type="PROSITE" id="PS51910">
    <property type="entry name" value="GH18_2"/>
    <property type="match status" value="1"/>
</dbReference>
<feature type="domain" description="GH18" evidence="4">
    <location>
        <begin position="56"/>
        <end position="400"/>
    </location>
</feature>
<accession>A0A1F5HCS3</accession>
<comment type="caution">
    <text evidence="5">The sequence shown here is derived from an EMBL/GenBank/DDBJ whole genome shotgun (WGS) entry which is preliminary data.</text>
</comment>
<dbReference type="GO" id="GO:0006032">
    <property type="term" value="P:chitin catabolic process"/>
    <property type="evidence" value="ECO:0007669"/>
    <property type="project" value="UniProtKB-KW"/>
</dbReference>
<organism evidence="5 6">
    <name type="scientific">Candidatus Curtissbacteria bacterium RIFOXYA1_FULL_41_14</name>
    <dbReference type="NCBI Taxonomy" id="1797737"/>
    <lineage>
        <taxon>Bacteria</taxon>
        <taxon>Candidatus Curtissiibacteriota</taxon>
    </lineage>
</organism>
<comment type="catalytic activity">
    <reaction evidence="1">
        <text>Random endo-hydrolysis of N-acetyl-beta-D-glucosaminide (1-&gt;4)-beta-linkages in chitin and chitodextrins.</text>
        <dbReference type="EC" id="3.2.1.14"/>
    </reaction>
</comment>
<gene>
    <name evidence="5" type="ORF">A2196_02980</name>
</gene>
<evidence type="ECO:0000256" key="3">
    <source>
        <dbReference type="ARBA" id="ARBA00023024"/>
    </source>
</evidence>
<evidence type="ECO:0000259" key="4">
    <source>
        <dbReference type="PROSITE" id="PS51910"/>
    </source>
</evidence>
<proteinExistence type="predicted"/>
<dbReference type="Gene3D" id="3.20.20.80">
    <property type="entry name" value="Glycosidases"/>
    <property type="match status" value="1"/>
</dbReference>
<dbReference type="Pfam" id="PF00704">
    <property type="entry name" value="Glyco_hydro_18"/>
    <property type="match status" value="1"/>
</dbReference>
<dbReference type="PANTHER" id="PTHR11177:SF317">
    <property type="entry name" value="CHITINASE 12-RELATED"/>
    <property type="match status" value="1"/>
</dbReference>
<dbReference type="Proteomes" id="UP000176751">
    <property type="component" value="Unassembled WGS sequence"/>
</dbReference>
<dbReference type="Gene3D" id="3.10.50.10">
    <property type="match status" value="1"/>
</dbReference>
<keyword evidence="3" id="KW-0119">Carbohydrate metabolism</keyword>
<dbReference type="InterPro" id="IPR050314">
    <property type="entry name" value="Glycosyl_Hydrlase_18"/>
</dbReference>
<evidence type="ECO:0000313" key="6">
    <source>
        <dbReference type="Proteomes" id="UP000176751"/>
    </source>
</evidence>
<dbReference type="GO" id="GO:0008061">
    <property type="term" value="F:chitin binding"/>
    <property type="evidence" value="ECO:0007669"/>
    <property type="project" value="InterPro"/>
</dbReference>
<dbReference type="STRING" id="1797737.A2196_02980"/>
<name>A0A1F5HCS3_9BACT</name>
<dbReference type="InterPro" id="IPR001223">
    <property type="entry name" value="Glyco_hydro18_cat"/>
</dbReference>
<dbReference type="InterPro" id="IPR029070">
    <property type="entry name" value="Chitinase_insertion_sf"/>
</dbReference>
<dbReference type="PANTHER" id="PTHR11177">
    <property type="entry name" value="CHITINASE"/>
    <property type="match status" value="1"/>
</dbReference>
<dbReference type="EMBL" id="MFCA01000025">
    <property type="protein sequence ID" value="OGE01825.1"/>
    <property type="molecule type" value="Genomic_DNA"/>
</dbReference>
<dbReference type="EC" id="3.2.1.14" evidence="2"/>
<dbReference type="SUPFAM" id="SSF51445">
    <property type="entry name" value="(Trans)glycosidases"/>
    <property type="match status" value="1"/>
</dbReference>
<evidence type="ECO:0000256" key="1">
    <source>
        <dbReference type="ARBA" id="ARBA00000822"/>
    </source>
</evidence>
<dbReference type="InterPro" id="IPR011583">
    <property type="entry name" value="Chitinase_II/V-like_cat"/>
</dbReference>
<dbReference type="GO" id="GO:0008843">
    <property type="term" value="F:endochitinase activity"/>
    <property type="evidence" value="ECO:0007669"/>
    <property type="project" value="UniProtKB-EC"/>
</dbReference>
<keyword evidence="3" id="KW-0624">Polysaccharide degradation</keyword>
<dbReference type="AlphaFoldDB" id="A0A1F5HCS3"/>
<protein>
    <recommendedName>
        <fullName evidence="2">chitinase</fullName>
        <ecNumber evidence="2">3.2.1.14</ecNumber>
    </recommendedName>
</protein>
<dbReference type="InterPro" id="IPR017853">
    <property type="entry name" value="GH"/>
</dbReference>
<keyword evidence="3" id="KW-0146">Chitin degradation</keyword>
<sequence>MDSSLSEDHHSKLKVALVWGLSMTLIVGVFFLGLFLTNRNPYIKNFLKKPSKNDRWEIFGFAPFWSLDRLSNIDWNVLTTFAYFSIPVDADGSLNKDSYEWSVFNSQKLKKQFDLAKANNVKRVVTLTQMEKGSIESFLADSSNWQRLASESVDLLSGDQLEGVNIDFEYMPSNDFLRNRFSEFMENYSQILSEKLPYDPYITVSVIASSEKENSKMIYDIQRLSKSADSIFMMAYDFYYPGSEKIGPSAPLYGYNGGNGPFWYDVSTAVEDFLKVTEPSKIIMGVPYYGWNYPAYSPEPKTPKLAGTQGFPTTNERVEESRLLKVTPLGGWDDQAKVSWRSYWDGNNWYVVYMEDENSLSYKFDFVKDKKLAGVGIWALGFDSPDSQFWSLMLRKFGEKEKSLAFLGN</sequence>
<evidence type="ECO:0000313" key="5">
    <source>
        <dbReference type="EMBL" id="OGE01825.1"/>
    </source>
</evidence>
<reference evidence="5 6" key="1">
    <citation type="journal article" date="2016" name="Nat. Commun.">
        <title>Thousands of microbial genomes shed light on interconnected biogeochemical processes in an aquifer system.</title>
        <authorList>
            <person name="Anantharaman K."/>
            <person name="Brown C.T."/>
            <person name="Hug L.A."/>
            <person name="Sharon I."/>
            <person name="Castelle C.J."/>
            <person name="Probst A.J."/>
            <person name="Thomas B.C."/>
            <person name="Singh A."/>
            <person name="Wilkins M.J."/>
            <person name="Karaoz U."/>
            <person name="Brodie E.L."/>
            <person name="Williams K.H."/>
            <person name="Hubbard S.S."/>
            <person name="Banfield J.F."/>
        </authorList>
    </citation>
    <scope>NUCLEOTIDE SEQUENCE [LARGE SCALE GENOMIC DNA]</scope>
</reference>
<evidence type="ECO:0000256" key="2">
    <source>
        <dbReference type="ARBA" id="ARBA00012729"/>
    </source>
</evidence>
<dbReference type="GO" id="GO:0005975">
    <property type="term" value="P:carbohydrate metabolic process"/>
    <property type="evidence" value="ECO:0007669"/>
    <property type="project" value="InterPro"/>
</dbReference>
<dbReference type="SMART" id="SM00636">
    <property type="entry name" value="Glyco_18"/>
    <property type="match status" value="1"/>
</dbReference>